<keyword evidence="11" id="KW-1185">Reference proteome</keyword>
<dbReference type="PANTHER" id="PTHR43330:SF17">
    <property type="entry name" value="METHIONINE AMINOPEPTIDASE"/>
    <property type="match status" value="1"/>
</dbReference>
<evidence type="ECO:0000256" key="7">
    <source>
        <dbReference type="RuleBase" id="RU003653"/>
    </source>
</evidence>
<dbReference type="GO" id="GO:0046872">
    <property type="term" value="F:metal ion binding"/>
    <property type="evidence" value="ECO:0007669"/>
    <property type="project" value="UniProtKB-UniRule"/>
</dbReference>
<evidence type="ECO:0000256" key="5">
    <source>
        <dbReference type="ARBA" id="ARBA00022801"/>
    </source>
</evidence>
<keyword evidence="2 6" id="KW-0031">Aminopeptidase</keyword>
<proteinExistence type="inferred from homology"/>
<feature type="binding site" evidence="6">
    <location>
        <position position="232"/>
    </location>
    <ligand>
        <name>a divalent metal cation</name>
        <dbReference type="ChEBI" id="CHEBI:60240"/>
        <label>1</label>
    </ligand>
</feature>
<feature type="domain" description="Peptidase M24" evidence="8">
    <location>
        <begin position="12"/>
        <end position="239"/>
    </location>
</feature>
<gene>
    <name evidence="6" type="primary">map</name>
    <name evidence="9" type="ORF">AF333_11705</name>
    <name evidence="10" type="ORF">SAMN04487909_12649</name>
</gene>
<comment type="subunit">
    <text evidence="6">Monomer.</text>
</comment>
<dbReference type="CDD" id="cd01086">
    <property type="entry name" value="MetAP1"/>
    <property type="match status" value="1"/>
</dbReference>
<evidence type="ECO:0000313" key="9">
    <source>
        <dbReference type="EMBL" id="KON96053.1"/>
    </source>
</evidence>
<evidence type="ECO:0000313" key="10">
    <source>
        <dbReference type="EMBL" id="SDJ71858.1"/>
    </source>
</evidence>
<evidence type="ECO:0000256" key="4">
    <source>
        <dbReference type="ARBA" id="ARBA00022723"/>
    </source>
</evidence>
<comment type="function">
    <text evidence="1 6">Removes the N-terminal methionine from nascent proteins. The N-terminal methionine is often cleaved when the second residue in the primary sequence is small and uncharged (Met-Ala-, Cys, Gly, Pro, Ser, Thr, or Val). Requires deformylation of the N(alpha)-formylated initiator methionine before it can be hydrolyzed.</text>
</comment>
<dbReference type="STRING" id="47500.AF333_11705"/>
<dbReference type="EMBL" id="FNED01000026">
    <property type="protein sequence ID" value="SDJ71858.1"/>
    <property type="molecule type" value="Genomic_DNA"/>
</dbReference>
<dbReference type="Pfam" id="PF00557">
    <property type="entry name" value="Peptidase_M24"/>
    <property type="match status" value="1"/>
</dbReference>
<dbReference type="Gene3D" id="3.90.230.10">
    <property type="entry name" value="Creatinase/methionine aminopeptidase superfamily"/>
    <property type="match status" value="1"/>
</dbReference>
<keyword evidence="5 6" id="KW-0378">Hydrolase</keyword>
<feature type="binding site" evidence="6">
    <location>
        <position position="175"/>
    </location>
    <ligand>
        <name>substrate</name>
    </ligand>
</feature>
<dbReference type="RefSeq" id="WP_043066948.1">
    <property type="nucleotide sequence ID" value="NZ_BJOA01000084.1"/>
</dbReference>
<dbReference type="EC" id="3.4.11.18" evidence="6 7"/>
<dbReference type="OrthoDB" id="9802055at2"/>
<dbReference type="InterPro" id="IPR000994">
    <property type="entry name" value="Pept_M24"/>
</dbReference>
<comment type="similarity">
    <text evidence="6">Belongs to the peptidase M24A family. Methionine aminopeptidase type 1 subfamily.</text>
</comment>
<feature type="binding site" evidence="6">
    <location>
        <position position="77"/>
    </location>
    <ligand>
        <name>substrate</name>
    </ligand>
</feature>
<dbReference type="InterPro" id="IPR002467">
    <property type="entry name" value="Pept_M24A_MAP1"/>
</dbReference>
<reference evidence="9 11" key="1">
    <citation type="submission" date="2015-07" db="EMBL/GenBank/DDBJ databases">
        <title>Fjat-14205 dsm 2895.</title>
        <authorList>
            <person name="Liu B."/>
            <person name="Wang J."/>
            <person name="Zhu Y."/>
            <person name="Liu G."/>
            <person name="Chen Q."/>
            <person name="Chen Z."/>
            <person name="Lan J."/>
            <person name="Che J."/>
            <person name="Ge C."/>
            <person name="Shi H."/>
            <person name="Pan Z."/>
            <person name="Liu X."/>
        </authorList>
    </citation>
    <scope>NUCLEOTIDE SEQUENCE [LARGE SCALE GENOMIC DNA]</scope>
    <source>
        <strain evidence="9 11">DSM 2895</strain>
    </source>
</reference>
<dbReference type="GO" id="GO:0006508">
    <property type="term" value="P:proteolysis"/>
    <property type="evidence" value="ECO:0007669"/>
    <property type="project" value="UniProtKB-KW"/>
</dbReference>
<dbReference type="Proteomes" id="UP000037269">
    <property type="component" value="Unassembled WGS sequence"/>
</dbReference>
<comment type="cofactor">
    <cofactor evidence="6">
        <name>Co(2+)</name>
        <dbReference type="ChEBI" id="CHEBI:48828"/>
    </cofactor>
    <cofactor evidence="6">
        <name>Zn(2+)</name>
        <dbReference type="ChEBI" id="CHEBI:29105"/>
    </cofactor>
    <cofactor evidence="6">
        <name>Mn(2+)</name>
        <dbReference type="ChEBI" id="CHEBI:29035"/>
    </cofactor>
    <cofactor evidence="6">
        <name>Fe(2+)</name>
        <dbReference type="ChEBI" id="CHEBI:29033"/>
    </cofactor>
    <text evidence="6">Binds 2 divalent metal cations per subunit. Has a high-affinity and a low affinity metal-binding site. The true nature of the physiological cofactor is under debate. The enzyme is active with cobalt, zinc, manganese or divalent iron ions. Most likely, methionine aminopeptidases function as mononuclear Fe(2+)-metalloproteases under physiological conditions, and the catalytically relevant metal-binding site has been assigned to the histidine-containing high-affinity site.</text>
</comment>
<evidence type="ECO:0000256" key="2">
    <source>
        <dbReference type="ARBA" id="ARBA00022438"/>
    </source>
</evidence>
<feature type="binding site" evidence="6">
    <location>
        <position position="94"/>
    </location>
    <ligand>
        <name>a divalent metal cation</name>
        <dbReference type="ChEBI" id="CHEBI:60240"/>
        <label>1</label>
    </ligand>
</feature>
<evidence type="ECO:0000256" key="6">
    <source>
        <dbReference type="HAMAP-Rule" id="MF_01974"/>
    </source>
</evidence>
<keyword evidence="4 6" id="KW-0479">Metal-binding</keyword>
<evidence type="ECO:0000256" key="3">
    <source>
        <dbReference type="ARBA" id="ARBA00022670"/>
    </source>
</evidence>
<dbReference type="AlphaFoldDB" id="A0A0D1XVB0"/>
<organism evidence="9 11">
    <name type="scientific">Aneurinibacillus migulanus</name>
    <name type="common">Bacillus migulanus</name>
    <dbReference type="NCBI Taxonomy" id="47500"/>
    <lineage>
        <taxon>Bacteria</taxon>
        <taxon>Bacillati</taxon>
        <taxon>Bacillota</taxon>
        <taxon>Bacilli</taxon>
        <taxon>Bacillales</taxon>
        <taxon>Paenibacillaceae</taxon>
        <taxon>Aneurinibacillus group</taxon>
        <taxon>Aneurinibacillus</taxon>
    </lineage>
</organism>
<feature type="binding site" evidence="6">
    <location>
        <position position="105"/>
    </location>
    <ligand>
        <name>a divalent metal cation</name>
        <dbReference type="ChEBI" id="CHEBI:60240"/>
        <label>1</label>
    </ligand>
</feature>
<sequence length="248" mass="27102">MIILKTAREISLMKEAGEILAACHREIASLIEPGITTREIDSFTEKFLKKHKATPEQKGYRGFPFATCASVNDVIAHGFPNKKPLKNGDIVTIDMVVNLNGWLADSAWTYAVGTISTEAQRLLTVTRECLDLGIEKALAGNRIGDVAHAIQAHAEGAGFSVVRDLLGHGIGQSIHEDPTYMHVGKPGKGVRLKEGMVFTIEPMINVGTYKMYVEDDEWTARTLDGSLSAQYEHTVAITKDGPLVLTQQ</sequence>
<dbReference type="GeneID" id="42305848"/>
<dbReference type="Proteomes" id="UP000182836">
    <property type="component" value="Unassembled WGS sequence"/>
</dbReference>
<evidence type="ECO:0000313" key="11">
    <source>
        <dbReference type="Proteomes" id="UP000037269"/>
    </source>
</evidence>
<accession>A0A0D1XVB0</accession>
<feature type="binding site" evidence="6">
    <location>
        <position position="105"/>
    </location>
    <ligand>
        <name>a divalent metal cation</name>
        <dbReference type="ChEBI" id="CHEBI:60240"/>
        <label>2</label>
        <note>catalytic</note>
    </ligand>
</feature>
<feature type="binding site" evidence="6">
    <location>
        <position position="168"/>
    </location>
    <ligand>
        <name>a divalent metal cation</name>
        <dbReference type="ChEBI" id="CHEBI:60240"/>
        <label>2</label>
        <note>catalytic</note>
    </ligand>
</feature>
<dbReference type="GO" id="GO:0070006">
    <property type="term" value="F:metalloaminopeptidase activity"/>
    <property type="evidence" value="ECO:0007669"/>
    <property type="project" value="UniProtKB-UniRule"/>
</dbReference>
<dbReference type="PRINTS" id="PR00599">
    <property type="entry name" value="MAPEPTIDASE"/>
</dbReference>
<dbReference type="EMBL" id="LGUG01000004">
    <property type="protein sequence ID" value="KON96053.1"/>
    <property type="molecule type" value="Genomic_DNA"/>
</dbReference>
<dbReference type="GO" id="GO:0004239">
    <property type="term" value="F:initiator methionyl aminopeptidase activity"/>
    <property type="evidence" value="ECO:0007669"/>
    <property type="project" value="UniProtKB-UniRule"/>
</dbReference>
<reference evidence="10 12" key="2">
    <citation type="submission" date="2016-10" db="EMBL/GenBank/DDBJ databases">
        <authorList>
            <person name="de Groot N.N."/>
        </authorList>
    </citation>
    <scope>NUCLEOTIDE SEQUENCE [LARGE SCALE GENOMIC DNA]</scope>
    <source>
        <strain evidence="10 12">DSM 2895</strain>
    </source>
</reference>
<evidence type="ECO:0000313" key="12">
    <source>
        <dbReference type="Proteomes" id="UP000182836"/>
    </source>
</evidence>
<keyword evidence="3 6" id="KW-0645">Protease</keyword>
<dbReference type="GO" id="GO:0005829">
    <property type="term" value="C:cytosol"/>
    <property type="evidence" value="ECO:0007669"/>
    <property type="project" value="TreeGrafter"/>
</dbReference>
<protein>
    <recommendedName>
        <fullName evidence="6 7">Methionine aminopeptidase</fullName>
        <shortName evidence="6">MAP</shortName>
        <shortName evidence="6">MetAP</shortName>
        <ecNumber evidence="6 7">3.4.11.18</ecNumber>
    </recommendedName>
    <alternativeName>
        <fullName evidence="6">Peptidase M</fullName>
    </alternativeName>
</protein>
<name>A0A0D1XVB0_ANEMI</name>
<dbReference type="PATRIC" id="fig|47500.12.peg.4755"/>
<dbReference type="InterPro" id="IPR036005">
    <property type="entry name" value="Creatinase/aminopeptidase-like"/>
</dbReference>
<dbReference type="HAMAP" id="MF_01974">
    <property type="entry name" value="MetAP_1"/>
    <property type="match status" value="1"/>
</dbReference>
<dbReference type="InterPro" id="IPR001714">
    <property type="entry name" value="Pept_M24_MAP"/>
</dbReference>
<dbReference type="PANTHER" id="PTHR43330">
    <property type="entry name" value="METHIONINE AMINOPEPTIDASE"/>
    <property type="match status" value="1"/>
</dbReference>
<evidence type="ECO:0000256" key="1">
    <source>
        <dbReference type="ARBA" id="ARBA00002521"/>
    </source>
</evidence>
<evidence type="ECO:0000259" key="8">
    <source>
        <dbReference type="Pfam" id="PF00557"/>
    </source>
</evidence>
<comment type="catalytic activity">
    <reaction evidence="6 7">
        <text>Release of N-terminal amino acids, preferentially methionine, from peptides and arylamides.</text>
        <dbReference type="EC" id="3.4.11.18"/>
    </reaction>
</comment>
<feature type="binding site" evidence="6">
    <location>
        <position position="201"/>
    </location>
    <ligand>
        <name>a divalent metal cation</name>
        <dbReference type="ChEBI" id="CHEBI:60240"/>
        <label>2</label>
        <note>catalytic</note>
    </ligand>
</feature>
<dbReference type="SUPFAM" id="SSF55920">
    <property type="entry name" value="Creatinase/aminopeptidase"/>
    <property type="match status" value="1"/>
</dbReference>
<dbReference type="NCBIfam" id="TIGR00500">
    <property type="entry name" value="met_pdase_I"/>
    <property type="match status" value="1"/>
</dbReference>
<feature type="binding site" evidence="6">
    <location>
        <position position="232"/>
    </location>
    <ligand>
        <name>a divalent metal cation</name>
        <dbReference type="ChEBI" id="CHEBI:60240"/>
        <label>2</label>
        <note>catalytic</note>
    </ligand>
</feature>